<dbReference type="AlphaFoldDB" id="A0A917ZYY4"/>
<organism evidence="1 2">
    <name type="scientific">Wenjunlia tyrosinilytica</name>
    <dbReference type="NCBI Taxonomy" id="1544741"/>
    <lineage>
        <taxon>Bacteria</taxon>
        <taxon>Bacillati</taxon>
        <taxon>Actinomycetota</taxon>
        <taxon>Actinomycetes</taxon>
        <taxon>Kitasatosporales</taxon>
        <taxon>Streptomycetaceae</taxon>
        <taxon>Wenjunlia</taxon>
    </lineage>
</organism>
<gene>
    <name evidence="1" type="ORF">GCM10012280_69020</name>
</gene>
<keyword evidence="2" id="KW-1185">Reference proteome</keyword>
<reference evidence="1" key="1">
    <citation type="journal article" date="2014" name="Int. J. Syst. Evol. Microbiol.">
        <title>Complete genome sequence of Corynebacterium casei LMG S-19264T (=DSM 44701T), isolated from a smear-ripened cheese.</title>
        <authorList>
            <consortium name="US DOE Joint Genome Institute (JGI-PGF)"/>
            <person name="Walter F."/>
            <person name="Albersmeier A."/>
            <person name="Kalinowski J."/>
            <person name="Ruckert C."/>
        </authorList>
    </citation>
    <scope>NUCLEOTIDE SEQUENCE</scope>
    <source>
        <strain evidence="1">CGMCC 4.7201</strain>
    </source>
</reference>
<name>A0A917ZYY4_9ACTN</name>
<comment type="caution">
    <text evidence="1">The sequence shown here is derived from an EMBL/GenBank/DDBJ whole genome shotgun (WGS) entry which is preliminary data.</text>
</comment>
<protein>
    <submittedName>
        <fullName evidence="1">Uncharacterized protein</fullName>
    </submittedName>
</protein>
<dbReference type="RefSeq" id="WP_189135755.1">
    <property type="nucleotide sequence ID" value="NZ_BMMS01000056.1"/>
</dbReference>
<dbReference type="EMBL" id="BMMS01000056">
    <property type="protein sequence ID" value="GGP00380.1"/>
    <property type="molecule type" value="Genomic_DNA"/>
</dbReference>
<dbReference type="Proteomes" id="UP000641932">
    <property type="component" value="Unassembled WGS sequence"/>
</dbReference>
<evidence type="ECO:0000313" key="1">
    <source>
        <dbReference type="EMBL" id="GGP00380.1"/>
    </source>
</evidence>
<proteinExistence type="predicted"/>
<sequence length="117" mass="13321">MSTDVAAELRDRLQAEPRDSAGTGFELESLRINFPRKTLAEVILEVRVSPPGMNPELWRVRLPYTGTEARVLAGSPPEETLDYFAFLVRTHLHEWWHTKANEEYSQSLGVRIDISPS</sequence>
<reference evidence="1" key="2">
    <citation type="submission" date="2020-09" db="EMBL/GenBank/DDBJ databases">
        <authorList>
            <person name="Sun Q."/>
            <person name="Zhou Y."/>
        </authorList>
    </citation>
    <scope>NUCLEOTIDE SEQUENCE</scope>
    <source>
        <strain evidence="1">CGMCC 4.7201</strain>
    </source>
</reference>
<evidence type="ECO:0000313" key="2">
    <source>
        <dbReference type="Proteomes" id="UP000641932"/>
    </source>
</evidence>
<accession>A0A917ZYY4</accession>